<keyword evidence="2" id="KW-1185">Reference proteome</keyword>
<protein>
    <submittedName>
        <fullName evidence="1">3-dehydroquinate synthase</fullName>
        <ecNumber evidence="1">4.2.3.4</ecNumber>
    </submittedName>
</protein>
<sequence>MIKEAKIQSDVIITNQIVDEIRKLLKQYENRSIFVFTDINTTKFCLPIFSDLFKTYPISYFEMEPGEENKSMETVVDMWNFFGDNGADRKSLVIQIGGGLLTDIGGFAASTFKRGMDFVNIPTTLLSQVDASVGGKTGFNFNGLKNEIGVIRQPNRVFIDPIFLKTLESNHIISGYAEMLKHGFIFDKKHLDLLLQTDIVQIDSQDVSSLIKRSIEIKDHFVHIDPNEKGIRKALNFGHTIGHSLESFFISNHVHPQHGYAVAWGMIAELYLSYLRKELPLSQVDHYSNEIIKHFGDLPIKIEKKHYDTLLQWISKDKKNEGKKINFTLLSEIGKYSINEDATQEEILDSIEFLIQKTANNDEI</sequence>
<dbReference type="EMBL" id="CP081303">
    <property type="protein sequence ID" value="QZE13398.1"/>
    <property type="molecule type" value="Genomic_DNA"/>
</dbReference>
<proteinExistence type="predicted"/>
<accession>A0AC61NCZ7</accession>
<keyword evidence="1" id="KW-0456">Lyase</keyword>
<gene>
    <name evidence="1" type="primary">aroB</name>
    <name evidence="1" type="ORF">K4L44_12490</name>
</gene>
<dbReference type="EC" id="4.2.3.4" evidence="1"/>
<evidence type="ECO:0000313" key="1">
    <source>
        <dbReference type="EMBL" id="QZE13398.1"/>
    </source>
</evidence>
<name>A0AC61NCZ7_9BACT</name>
<reference evidence="1" key="1">
    <citation type="submission" date="2021-08" db="EMBL/GenBank/DDBJ databases">
        <title>Novel anaerobic bacterium isolated from sea squirt in East Sea, Republic of Korea.</title>
        <authorList>
            <person name="Nguyen T.H."/>
            <person name="Li Z."/>
            <person name="Lee Y.-J."/>
            <person name="Ko J."/>
            <person name="Kim S.-G."/>
        </authorList>
    </citation>
    <scope>NUCLEOTIDE SEQUENCE</scope>
    <source>
        <strain evidence="1">KCTC 25031</strain>
    </source>
</reference>
<dbReference type="Proteomes" id="UP000826212">
    <property type="component" value="Chromosome"/>
</dbReference>
<organism evidence="1 2">
    <name type="scientific">Halosquirtibacter laminarini</name>
    <dbReference type="NCBI Taxonomy" id="3374600"/>
    <lineage>
        <taxon>Bacteria</taxon>
        <taxon>Pseudomonadati</taxon>
        <taxon>Bacteroidota</taxon>
        <taxon>Bacteroidia</taxon>
        <taxon>Marinilabiliales</taxon>
        <taxon>Prolixibacteraceae</taxon>
        <taxon>Halosquirtibacter</taxon>
    </lineage>
</organism>
<evidence type="ECO:0000313" key="2">
    <source>
        <dbReference type="Proteomes" id="UP000826212"/>
    </source>
</evidence>